<gene>
    <name evidence="1" type="ORF">MZO42_20685</name>
</gene>
<dbReference type="EMBL" id="JALMLT010000007">
    <property type="protein sequence ID" value="MDT8761122.1"/>
    <property type="molecule type" value="Genomic_DNA"/>
</dbReference>
<proteinExistence type="predicted"/>
<reference evidence="1" key="1">
    <citation type="submission" date="2022-04" db="EMBL/GenBank/DDBJ databases">
        <title>Tomato heritable bacteria conferring resistance against bacterial wilt.</title>
        <authorList>
            <person name="Yin J."/>
        </authorList>
    </citation>
    <scope>NUCLEOTIDE SEQUENCE</scope>
    <source>
        <strain evidence="1">Cra20</strain>
    </source>
</reference>
<accession>A0ABU3N9G5</accession>
<protein>
    <submittedName>
        <fullName evidence="1">DUF3606 domain-containing protein</fullName>
    </submittedName>
</protein>
<organism evidence="1">
    <name type="scientific">Sphingomonas psychrotolerans</name>
    <dbReference type="NCBI Taxonomy" id="1327635"/>
    <lineage>
        <taxon>Bacteria</taxon>
        <taxon>Pseudomonadati</taxon>
        <taxon>Pseudomonadota</taxon>
        <taxon>Alphaproteobacteria</taxon>
        <taxon>Sphingomonadales</taxon>
        <taxon>Sphingomonadaceae</taxon>
        <taxon>Sphingomonas</taxon>
    </lineage>
</organism>
<sequence length="62" mass="6925">MVDDPSLRGPQDRSRIALGEPHEVRYWTHKWSISRDELAEAVAAVGHSAAAVARHLGRSEYD</sequence>
<name>A0ABU3N9G5_9SPHN</name>
<dbReference type="Pfam" id="PF12244">
    <property type="entry name" value="DUF3606"/>
    <property type="match status" value="1"/>
</dbReference>
<comment type="caution">
    <text evidence="1">The sequence shown here is derived from an EMBL/GenBank/DDBJ whole genome shotgun (WGS) entry which is preliminary data.</text>
</comment>
<evidence type="ECO:0000313" key="1">
    <source>
        <dbReference type="EMBL" id="MDT8761122.1"/>
    </source>
</evidence>
<dbReference type="InterPro" id="IPR022037">
    <property type="entry name" value="DUF3606"/>
</dbReference>